<organism evidence="3 4">
    <name type="scientific">Xylona heveae (strain CBS 132557 / TC161)</name>
    <dbReference type="NCBI Taxonomy" id="1328760"/>
    <lineage>
        <taxon>Eukaryota</taxon>
        <taxon>Fungi</taxon>
        <taxon>Dikarya</taxon>
        <taxon>Ascomycota</taxon>
        <taxon>Pezizomycotina</taxon>
        <taxon>Xylonomycetes</taxon>
        <taxon>Xylonales</taxon>
        <taxon>Xylonaceae</taxon>
        <taxon>Xylona</taxon>
    </lineage>
</organism>
<dbReference type="STRING" id="1328760.A0A164ZGB2"/>
<reference evidence="3 4" key="1">
    <citation type="journal article" date="2016" name="Fungal Biol.">
        <title>The genome of Xylona heveae provides a window into fungal endophytism.</title>
        <authorList>
            <person name="Gazis R."/>
            <person name="Kuo A."/>
            <person name="Riley R."/>
            <person name="LaButti K."/>
            <person name="Lipzen A."/>
            <person name="Lin J."/>
            <person name="Amirebrahimi M."/>
            <person name="Hesse C.N."/>
            <person name="Spatafora J.W."/>
            <person name="Henrissat B."/>
            <person name="Hainaut M."/>
            <person name="Grigoriev I.V."/>
            <person name="Hibbett D.S."/>
        </authorList>
    </citation>
    <scope>NUCLEOTIDE SEQUENCE [LARGE SCALE GENOMIC DNA]</scope>
    <source>
        <strain evidence="3 4">TC161</strain>
    </source>
</reference>
<dbReference type="SUPFAM" id="SSF48452">
    <property type="entry name" value="TPR-like"/>
    <property type="match status" value="1"/>
</dbReference>
<evidence type="ECO:0000256" key="1">
    <source>
        <dbReference type="SAM" id="Coils"/>
    </source>
</evidence>
<dbReference type="AlphaFoldDB" id="A0A164ZGB2"/>
<dbReference type="Gene3D" id="1.25.40.10">
    <property type="entry name" value="Tetratricopeptide repeat domain"/>
    <property type="match status" value="2"/>
</dbReference>
<evidence type="ECO:0000313" key="3">
    <source>
        <dbReference type="EMBL" id="KZF19066.1"/>
    </source>
</evidence>
<feature type="coiled-coil region" evidence="1">
    <location>
        <begin position="688"/>
        <end position="715"/>
    </location>
</feature>
<gene>
    <name evidence="3" type="ORF">L228DRAFT_271688</name>
</gene>
<feature type="domain" description="CHAT" evidence="2">
    <location>
        <begin position="822"/>
        <end position="1120"/>
    </location>
</feature>
<dbReference type="Proteomes" id="UP000076632">
    <property type="component" value="Unassembled WGS sequence"/>
</dbReference>
<dbReference type="Pfam" id="PF12770">
    <property type="entry name" value="CHAT"/>
    <property type="match status" value="1"/>
</dbReference>
<dbReference type="OMA" id="GHAHLPK"/>
<dbReference type="InterPro" id="IPR011990">
    <property type="entry name" value="TPR-like_helical_dom_sf"/>
</dbReference>
<dbReference type="GeneID" id="28900697"/>
<name>A0A164ZGB2_XYLHT</name>
<accession>A0A164ZGB2</accession>
<dbReference type="InterPro" id="IPR024983">
    <property type="entry name" value="CHAT_dom"/>
</dbReference>
<dbReference type="RefSeq" id="XP_018184621.1">
    <property type="nucleotide sequence ID" value="XM_018335560.1"/>
</dbReference>
<dbReference type="OrthoDB" id="9991317at2759"/>
<dbReference type="EMBL" id="KV407468">
    <property type="protein sequence ID" value="KZF19066.1"/>
    <property type="molecule type" value="Genomic_DNA"/>
</dbReference>
<proteinExistence type="predicted"/>
<sequence>MSNRERLDLRIKFLAKILKDEAQRLLAGLETPPAFRLVDRMILGQAVFLRYRTGTDNDFGDSNIAIDALKSALTCIPIPNSNKNDSLAAFVHFKLGNVYLERLLRTGRRRDADDAETHFKQAVGHKRSHFRVIANLAWICRYRYEMTGTKRFLEDGLQLVENAIVQAPSDHSALPFLLEACGLILLSRSELDGATQDLDLAIELLRTSANLSSKKRNDLVRFHLNLSQALCKRFTISEQKPDFDQAVSELETVIAVPDKLPRDIALCYAFRGSLLLIQFSYWKDKKDLEEGLRSGVELVRALMKHGHVPTINDMFVTIGEVMRIRYFKLGHSDNLSEAYACIKKGCNNTQLRSSDWRSRRVETYALYLLGMVQRNRYNKFGSPAFLEESISAFRLSAAITNPHHASFAVRASELCDVLRKRYEATHASPAQRKADLEEASAWLVRALRAPMPPSPRDRARFAIEIGHYIWEAQKAGRNISAVDNALHNYEKAVEFATTEFDTQIDAWHNLAKAYIMKGDLLHDMKAYEAASDQVKLIEESMDKMKEKATGIMPTQARLYTAQYKLSGEKRHGEQAIEVNYKIFNNSRYDLRVKVQAALENGNLERQVNSDTKACAEAIATAMDLMLRYTSEGYSRSDQLSVIREYSKLPNLAALAAVLAGGDVLQIVQIFEKGRSIIWDRLLSWRSPVNELREKQQDLADRLVEIRNKLLRKEERHRIFNDVELDRFQLATEYDEIMIKIRSQEEFKDFLLPPKTVEKLNAHAVDGPVVIIVPGAVAVALIITSAKSFTLNLPKFGDDQCNKAFESIQKALSTSDSGMMHDLLRWLWISAALPVLESLGFHGRRTPDEQLPRLWWITSGFVNLLPLHAAGDHEKAAEIGEPCTLLDRAICSYSPTLKALSYAKTRMRDLVSRSRKNNANRSVLLAAMETTMERKPLPNTPKEVDAVASILGAQFSIRKYIKPLPTKRDVVLGLRQCTIAHLACHGEVNNQDPLKSRILLADWGRCSLNVNSLMRMTISNCQLAYLSACETAVNRDPALRDEGLHLSGAFQMAGVPNTIATSWEIMDIESVQVAIDFYNGLKGPNGEIDVSKSAASLNSAVLRMRNAKLSPLVWAAYIHFGV</sequence>
<dbReference type="InParanoid" id="A0A164ZGB2"/>
<evidence type="ECO:0000259" key="2">
    <source>
        <dbReference type="Pfam" id="PF12770"/>
    </source>
</evidence>
<keyword evidence="4" id="KW-1185">Reference proteome</keyword>
<evidence type="ECO:0000313" key="4">
    <source>
        <dbReference type="Proteomes" id="UP000076632"/>
    </source>
</evidence>
<keyword evidence="1" id="KW-0175">Coiled coil</keyword>
<protein>
    <recommendedName>
        <fullName evidence="2">CHAT domain-containing protein</fullName>
    </recommendedName>
</protein>